<proteinExistence type="predicted"/>
<keyword evidence="9" id="KW-1185">Reference proteome</keyword>
<dbReference type="AlphaFoldDB" id="A0A941AL20"/>
<dbReference type="Pfam" id="PF00174">
    <property type="entry name" value="Oxidored_molyb"/>
    <property type="match status" value="1"/>
</dbReference>
<name>A0A941AL20_9ACTN</name>
<dbReference type="InterPro" id="IPR000572">
    <property type="entry name" value="OxRdtase_Mopterin-bd_dom"/>
</dbReference>
<dbReference type="SUPFAM" id="SSF56524">
    <property type="entry name" value="Oxidoreductase molybdopterin-binding domain"/>
    <property type="match status" value="1"/>
</dbReference>
<dbReference type="Proteomes" id="UP000674234">
    <property type="component" value="Unassembled WGS sequence"/>
</dbReference>
<dbReference type="EMBL" id="JAFCNB010000022">
    <property type="protein sequence ID" value="MBP2707711.1"/>
    <property type="molecule type" value="Genomic_DNA"/>
</dbReference>
<keyword evidence="3" id="KW-0479">Metal-binding</keyword>
<dbReference type="Gene3D" id="2.60.40.650">
    <property type="match status" value="1"/>
</dbReference>
<dbReference type="GO" id="GO:0030151">
    <property type="term" value="F:molybdenum ion binding"/>
    <property type="evidence" value="ECO:0007669"/>
    <property type="project" value="InterPro"/>
</dbReference>
<dbReference type="InterPro" id="IPR008335">
    <property type="entry name" value="Mopterin_OxRdtase_euk"/>
</dbReference>
<gene>
    <name evidence="8" type="ORF">JOL79_28405</name>
</gene>
<feature type="region of interest" description="Disordered" evidence="5">
    <location>
        <begin position="1"/>
        <end position="28"/>
    </location>
</feature>
<evidence type="ECO:0000256" key="4">
    <source>
        <dbReference type="ARBA" id="ARBA00023002"/>
    </source>
</evidence>
<evidence type="ECO:0000256" key="5">
    <source>
        <dbReference type="SAM" id="MobiDB-lite"/>
    </source>
</evidence>
<protein>
    <submittedName>
        <fullName evidence="8">Sulfite oxidase</fullName>
    </submittedName>
</protein>
<feature type="compositionally biased region" description="Low complexity" evidence="5">
    <location>
        <begin position="15"/>
        <end position="28"/>
    </location>
</feature>
<dbReference type="GO" id="GO:0006790">
    <property type="term" value="P:sulfur compound metabolic process"/>
    <property type="evidence" value="ECO:0007669"/>
    <property type="project" value="TreeGrafter"/>
</dbReference>
<dbReference type="GO" id="GO:0008482">
    <property type="term" value="F:sulfite oxidase activity"/>
    <property type="evidence" value="ECO:0007669"/>
    <property type="project" value="TreeGrafter"/>
</dbReference>
<evidence type="ECO:0000313" key="9">
    <source>
        <dbReference type="Proteomes" id="UP000674234"/>
    </source>
</evidence>
<keyword evidence="2" id="KW-0500">Molybdenum</keyword>
<dbReference type="CDD" id="cd02110">
    <property type="entry name" value="SO_family_Moco_dimer"/>
    <property type="match status" value="1"/>
</dbReference>
<evidence type="ECO:0000256" key="3">
    <source>
        <dbReference type="ARBA" id="ARBA00022723"/>
    </source>
</evidence>
<keyword evidence="4" id="KW-0560">Oxidoreductase</keyword>
<dbReference type="GO" id="GO:0043546">
    <property type="term" value="F:molybdopterin cofactor binding"/>
    <property type="evidence" value="ECO:0007669"/>
    <property type="project" value="TreeGrafter"/>
</dbReference>
<reference evidence="8" key="1">
    <citation type="submission" date="2021-02" db="EMBL/GenBank/DDBJ databases">
        <title>Draft genome sequence of Microbispora sp. RL4-1S isolated from rice leaves in Thailand.</title>
        <authorList>
            <person name="Muangham S."/>
            <person name="Duangmal K."/>
        </authorList>
    </citation>
    <scope>NUCLEOTIDE SEQUENCE</scope>
    <source>
        <strain evidence="8">RL4-1S</strain>
    </source>
</reference>
<dbReference type="InterPro" id="IPR005066">
    <property type="entry name" value="MoCF_OxRdtse_dimer"/>
</dbReference>
<evidence type="ECO:0000256" key="2">
    <source>
        <dbReference type="ARBA" id="ARBA00022505"/>
    </source>
</evidence>
<evidence type="ECO:0000313" key="8">
    <source>
        <dbReference type="EMBL" id="MBP2707711.1"/>
    </source>
</evidence>
<organism evidence="8 9">
    <name type="scientific">Microbispora oryzae</name>
    <dbReference type="NCBI Taxonomy" id="2806554"/>
    <lineage>
        <taxon>Bacteria</taxon>
        <taxon>Bacillati</taxon>
        <taxon>Actinomycetota</taxon>
        <taxon>Actinomycetes</taxon>
        <taxon>Streptosporangiales</taxon>
        <taxon>Streptosporangiaceae</taxon>
        <taxon>Microbispora</taxon>
    </lineage>
</organism>
<comment type="caution">
    <text evidence="8">The sequence shown here is derived from an EMBL/GenBank/DDBJ whole genome shotgun (WGS) entry which is preliminary data.</text>
</comment>
<dbReference type="Pfam" id="PF03404">
    <property type="entry name" value="Mo-co_dimer"/>
    <property type="match status" value="1"/>
</dbReference>
<evidence type="ECO:0000259" key="7">
    <source>
        <dbReference type="Pfam" id="PF03404"/>
    </source>
</evidence>
<accession>A0A941AL20</accession>
<dbReference type="RefSeq" id="WP_210158971.1">
    <property type="nucleotide sequence ID" value="NZ_JAFCNB010000022.1"/>
</dbReference>
<dbReference type="InterPro" id="IPR014756">
    <property type="entry name" value="Ig_E-set"/>
</dbReference>
<dbReference type="Gene3D" id="3.90.420.10">
    <property type="entry name" value="Oxidoreductase, molybdopterin-binding domain"/>
    <property type="match status" value="1"/>
</dbReference>
<dbReference type="PRINTS" id="PR00407">
    <property type="entry name" value="EUMOPTERIN"/>
</dbReference>
<evidence type="ECO:0000259" key="6">
    <source>
        <dbReference type="Pfam" id="PF00174"/>
    </source>
</evidence>
<feature type="domain" description="Oxidoreductase molybdopterin-binding" evidence="6">
    <location>
        <begin position="69"/>
        <end position="248"/>
    </location>
</feature>
<dbReference type="PANTHER" id="PTHR19372">
    <property type="entry name" value="SULFITE REDUCTASE"/>
    <property type="match status" value="1"/>
</dbReference>
<dbReference type="InterPro" id="IPR036374">
    <property type="entry name" value="OxRdtase_Mopterin-bd_sf"/>
</dbReference>
<evidence type="ECO:0000256" key="1">
    <source>
        <dbReference type="ARBA" id="ARBA00001924"/>
    </source>
</evidence>
<dbReference type="SUPFAM" id="SSF81296">
    <property type="entry name" value="E set domains"/>
    <property type="match status" value="1"/>
</dbReference>
<sequence>MGLDSIRSSSERTAPRVAGRAAPAVSPGIRKPLPPDLFALHGTNAETRWEALRDEGYLTPNDLFFVRNHTATPLIDAATWRLTFWGSGLRAGPVDLTYRELLDMPAETVTAFVECAGNGRSLYETQQKQNVSGTPWGLGAVGTARWRGVRLAALLERAGMTGAAVALMPRGLDGDYAEAGENLGRVRRPLPVAKALDDVLVAYEMNGRPLPPDHGHPARLVVPGWVGVAWTKWLGDIEVSAEPLESPWSTRLYRMRGPGHPPEGGPPLTRVGIRSAFELPWPARLEAGREHLLCGRSWSGGGRVVRVDVSADDGVTWRPARLRDDREPLGWTRWDIPWAPRVAGEHRLLARAADETGATQPDHAPYNTLGYAFDAVARHPVIVR</sequence>
<dbReference type="GO" id="GO:0020037">
    <property type="term" value="F:heme binding"/>
    <property type="evidence" value="ECO:0007669"/>
    <property type="project" value="TreeGrafter"/>
</dbReference>
<feature type="domain" description="Moybdenum cofactor oxidoreductase dimerisation" evidence="7">
    <location>
        <begin position="292"/>
        <end position="371"/>
    </location>
</feature>
<comment type="cofactor">
    <cofactor evidence="1">
        <name>Mo-molybdopterin</name>
        <dbReference type="ChEBI" id="CHEBI:71302"/>
    </cofactor>
</comment>
<dbReference type="PANTHER" id="PTHR19372:SF7">
    <property type="entry name" value="SULFITE OXIDASE, MITOCHONDRIAL"/>
    <property type="match status" value="1"/>
</dbReference>